<dbReference type="GO" id="GO:0009425">
    <property type="term" value="C:bacterial-type flagellum basal body"/>
    <property type="evidence" value="ECO:0007669"/>
    <property type="project" value="UniProtKB-SubCell"/>
</dbReference>
<dbReference type="InterPro" id="IPR011491">
    <property type="entry name" value="FlgE_D2"/>
</dbReference>
<keyword evidence="4 5" id="KW-0975">Bacterial flagellum</keyword>
<evidence type="ECO:0000313" key="11">
    <source>
        <dbReference type="Proteomes" id="UP000548632"/>
    </source>
</evidence>
<comment type="subcellular location">
    <subcellularLocation>
        <location evidence="1 5">Bacterial flagellum basal body</location>
    </subcellularLocation>
</comment>
<dbReference type="GO" id="GO:0009424">
    <property type="term" value="C:bacterial-type flagellum hook"/>
    <property type="evidence" value="ECO:0007669"/>
    <property type="project" value="TreeGrafter"/>
</dbReference>
<dbReference type="AlphaFoldDB" id="A0A839HFT6"/>
<dbReference type="NCBIfam" id="NF004238">
    <property type="entry name" value="PRK05682.1-1"/>
    <property type="match status" value="1"/>
</dbReference>
<comment type="caution">
    <text evidence="10">The sequence shown here is derived from an EMBL/GenBank/DDBJ whole genome shotgun (WGS) entry which is preliminary data.</text>
</comment>
<dbReference type="Gene3D" id="2.60.98.20">
    <property type="entry name" value="Flagellar hook protein FlgE"/>
    <property type="match status" value="1"/>
</dbReference>
<evidence type="ECO:0000259" key="9">
    <source>
        <dbReference type="Pfam" id="PF22692"/>
    </source>
</evidence>
<dbReference type="PANTHER" id="PTHR30435:SF1">
    <property type="entry name" value="FLAGELLAR HOOK PROTEIN FLGE"/>
    <property type="match status" value="1"/>
</dbReference>
<evidence type="ECO:0000256" key="2">
    <source>
        <dbReference type="ARBA" id="ARBA00009677"/>
    </source>
</evidence>
<dbReference type="SUPFAM" id="SSF117143">
    <property type="entry name" value="Flagellar hook protein flgE"/>
    <property type="match status" value="1"/>
</dbReference>
<keyword evidence="11" id="KW-1185">Reference proteome</keyword>
<dbReference type="GO" id="GO:0071978">
    <property type="term" value="P:bacterial-type flagellum-dependent swarming motility"/>
    <property type="evidence" value="ECO:0007669"/>
    <property type="project" value="TreeGrafter"/>
</dbReference>
<comment type="similarity">
    <text evidence="2 5">Belongs to the flagella basal body rod proteins family.</text>
</comment>
<evidence type="ECO:0000256" key="1">
    <source>
        <dbReference type="ARBA" id="ARBA00004117"/>
    </source>
</evidence>
<dbReference type="Proteomes" id="UP000548632">
    <property type="component" value="Unassembled WGS sequence"/>
</dbReference>
<dbReference type="InterPro" id="IPR020013">
    <property type="entry name" value="Flagellar_FlgE/F/G"/>
</dbReference>
<keyword evidence="10" id="KW-0966">Cell projection</keyword>
<evidence type="ECO:0000313" key="10">
    <source>
        <dbReference type="EMBL" id="MBB1125829.1"/>
    </source>
</evidence>
<dbReference type="RefSeq" id="WP_182583459.1">
    <property type="nucleotide sequence ID" value="NZ_JABVCQ010000010.1"/>
</dbReference>
<dbReference type="EMBL" id="JABVCQ010000010">
    <property type="protein sequence ID" value="MBB1125829.1"/>
    <property type="molecule type" value="Genomic_DNA"/>
</dbReference>
<reference evidence="10 11" key="1">
    <citation type="journal article" date="2020" name="Arch. Microbiol.">
        <title>The genome sequence of the giant phototrophic gammaproteobacterium Thiospirillum jenense gives insight into its physiological properties and phylogenetic relationships.</title>
        <authorList>
            <person name="Imhoff J.F."/>
            <person name="Meyer T.E."/>
            <person name="Kyndt J.A."/>
        </authorList>
    </citation>
    <scope>NUCLEOTIDE SEQUENCE [LARGE SCALE GENOMIC DNA]</scope>
    <source>
        <strain evidence="10 11">DSM 216</strain>
    </source>
</reference>
<feature type="domain" description="Flagellar hook protein FlgE/F/G-like D1" evidence="9">
    <location>
        <begin position="83"/>
        <end position="135"/>
    </location>
</feature>
<accession>A0A839HFT6</accession>
<evidence type="ECO:0000259" key="8">
    <source>
        <dbReference type="Pfam" id="PF07559"/>
    </source>
</evidence>
<evidence type="ECO:0000259" key="7">
    <source>
        <dbReference type="Pfam" id="PF06429"/>
    </source>
</evidence>
<organism evidence="10 11">
    <name type="scientific">Thiospirillum jenense</name>
    <dbReference type="NCBI Taxonomy" id="1653858"/>
    <lineage>
        <taxon>Bacteria</taxon>
        <taxon>Pseudomonadati</taxon>
        <taxon>Pseudomonadota</taxon>
        <taxon>Gammaproteobacteria</taxon>
        <taxon>Chromatiales</taxon>
        <taxon>Chromatiaceae</taxon>
        <taxon>Thiospirillum</taxon>
    </lineage>
</organism>
<feature type="domain" description="Flagellar hook protein FlgE D2" evidence="8">
    <location>
        <begin position="183"/>
        <end position="325"/>
    </location>
</feature>
<dbReference type="InterPro" id="IPR010930">
    <property type="entry name" value="Flg_bb/hook_C_dom"/>
</dbReference>
<feature type="domain" description="Flagellar basal-body/hook protein C-terminal" evidence="7">
    <location>
        <begin position="399"/>
        <end position="443"/>
    </location>
</feature>
<dbReference type="InterPro" id="IPR053967">
    <property type="entry name" value="LlgE_F_G-like_D1"/>
</dbReference>
<dbReference type="InterPro" id="IPR037925">
    <property type="entry name" value="FlgE/F/G-like"/>
</dbReference>
<protein>
    <recommendedName>
        <fullName evidence="3 5">Flagellar hook protein FlgE</fullName>
    </recommendedName>
</protein>
<name>A0A839HFT6_9GAMM</name>
<gene>
    <name evidence="10" type="primary">flgE</name>
    <name evidence="10" type="ORF">HUK38_06225</name>
</gene>
<dbReference type="Pfam" id="PF00460">
    <property type="entry name" value="Flg_bb_rod"/>
    <property type="match status" value="1"/>
</dbReference>
<evidence type="ECO:0000256" key="4">
    <source>
        <dbReference type="ARBA" id="ARBA00023143"/>
    </source>
</evidence>
<keyword evidence="10" id="KW-0969">Cilium</keyword>
<dbReference type="PANTHER" id="PTHR30435">
    <property type="entry name" value="FLAGELLAR PROTEIN"/>
    <property type="match status" value="1"/>
</dbReference>
<keyword evidence="10" id="KW-0282">Flagellum</keyword>
<comment type="function">
    <text evidence="5">A flexible structure which links the flagellar filament to the drive apparatus in the basal body.</text>
</comment>
<dbReference type="Pfam" id="PF22692">
    <property type="entry name" value="LlgE_F_G_D1"/>
    <property type="match status" value="1"/>
</dbReference>
<evidence type="ECO:0000256" key="5">
    <source>
        <dbReference type="RuleBase" id="RU362116"/>
    </source>
</evidence>
<evidence type="ECO:0000256" key="3">
    <source>
        <dbReference type="ARBA" id="ARBA00019015"/>
    </source>
</evidence>
<dbReference type="GO" id="GO:0005829">
    <property type="term" value="C:cytosol"/>
    <property type="evidence" value="ECO:0007669"/>
    <property type="project" value="TreeGrafter"/>
</dbReference>
<dbReference type="Pfam" id="PF07559">
    <property type="entry name" value="FlgE_D2"/>
    <property type="match status" value="1"/>
</dbReference>
<dbReference type="InterPro" id="IPR001444">
    <property type="entry name" value="Flag_bb_rod_N"/>
</dbReference>
<dbReference type="NCBIfam" id="TIGR03506">
    <property type="entry name" value="FlgEFG_subfam"/>
    <property type="match status" value="1"/>
</dbReference>
<proteinExistence type="inferred from homology"/>
<dbReference type="InterPro" id="IPR037058">
    <property type="entry name" value="Falgellar_hook_FlgE_sf"/>
</dbReference>
<sequence length="444" mass="46760">MPLNIGLSGLNAAAADLRITGNNIANVGTTGFKESRAEFGDLFAQSYNANPQTAIGSGVRLLTSAQQFNQGSIEMTQNSLDLAVSGNGFFIVNNPDDTIAYTRAGEFQLDLDGYMVNSSGQRIQGFQPADRTNPETTFDSLLDDVRVAESTSPANATTEIEAIVNLQSIAEAPTVAWEGFAYADPAVQTQPDPDSYNFSTSVNLYDSQGIARPATMYFVKDPAAPLNWNVYVGMSQLDPATGLSPVTDATGTGGPAVLTFDVNGNLESVDGTLITDAAYQGIPVNYPGAVFTDNGAAQFNAFLDFTSSTQVGTSYAVGQMNQDGYTSGYLTGVNVDQSGVVTARFSNSQMLVLGQVALAQFRNPQGLQELGDNCWAETYSSGDPAYGAAMTGGLGVIESSALESSNVDLSTQLVNLITAQRNFQANAKTISTADTIAQTIINLR</sequence>
<evidence type="ECO:0000259" key="6">
    <source>
        <dbReference type="Pfam" id="PF00460"/>
    </source>
</evidence>
<feature type="domain" description="Flagellar basal body rod protein N-terminal" evidence="6">
    <location>
        <begin position="3"/>
        <end position="33"/>
    </location>
</feature>
<dbReference type="Pfam" id="PF06429">
    <property type="entry name" value="Flg_bbr_C"/>
    <property type="match status" value="1"/>
</dbReference>